<evidence type="ECO:0000313" key="1">
    <source>
        <dbReference type="EMBL" id="GAA2711257.1"/>
    </source>
</evidence>
<dbReference type="RefSeq" id="WP_344433769.1">
    <property type="nucleotide sequence ID" value="NZ_BAAASL010000004.1"/>
</dbReference>
<protein>
    <recommendedName>
        <fullName evidence="3">DUF2867 domain-containing protein</fullName>
    </recommendedName>
</protein>
<evidence type="ECO:0000313" key="2">
    <source>
        <dbReference type="Proteomes" id="UP001500886"/>
    </source>
</evidence>
<comment type="caution">
    <text evidence="1">The sequence shown here is derived from an EMBL/GenBank/DDBJ whole genome shotgun (WGS) entry which is preliminary data.</text>
</comment>
<sequence>MSRNPPSALDRLLPRWHFREVHRLPVHLPPEPVMAAVHATTWGEAPLARALMAVTGADVAAGRRIVEDSLGAMGEVVPAGEDEFLFVGVDTMDEGRPRPEGGTADLVAHHHGPGLLKIGMNVRYAGGVLSTETRILATDEATRRRFLRYWLVVRCGSGLTRRSMLRAIRARARRAAAPR</sequence>
<accession>A0ABN3TPI9</accession>
<gene>
    <name evidence="1" type="ORF">GCM10010315_12690</name>
</gene>
<organism evidence="1 2">
    <name type="scientific">Streptomyces luteosporeus</name>
    <dbReference type="NCBI Taxonomy" id="173856"/>
    <lineage>
        <taxon>Bacteria</taxon>
        <taxon>Bacillati</taxon>
        <taxon>Actinomycetota</taxon>
        <taxon>Actinomycetes</taxon>
        <taxon>Kitasatosporales</taxon>
        <taxon>Streptomycetaceae</taxon>
        <taxon>Streptomyces</taxon>
    </lineage>
</organism>
<dbReference type="Proteomes" id="UP001500886">
    <property type="component" value="Unassembled WGS sequence"/>
</dbReference>
<keyword evidence="2" id="KW-1185">Reference proteome</keyword>
<reference evidence="1 2" key="1">
    <citation type="journal article" date="2019" name="Int. J. Syst. Evol. Microbiol.">
        <title>The Global Catalogue of Microorganisms (GCM) 10K type strain sequencing project: providing services to taxonomists for standard genome sequencing and annotation.</title>
        <authorList>
            <consortium name="The Broad Institute Genomics Platform"/>
            <consortium name="The Broad Institute Genome Sequencing Center for Infectious Disease"/>
            <person name="Wu L."/>
            <person name="Ma J."/>
        </authorList>
    </citation>
    <scope>NUCLEOTIDE SEQUENCE [LARGE SCALE GENOMIC DNA]</scope>
    <source>
        <strain evidence="1 2">JCM 4542</strain>
    </source>
</reference>
<dbReference type="EMBL" id="BAAASL010000004">
    <property type="protein sequence ID" value="GAA2711257.1"/>
    <property type="molecule type" value="Genomic_DNA"/>
</dbReference>
<name>A0ABN3TPI9_9ACTN</name>
<proteinExistence type="predicted"/>
<evidence type="ECO:0008006" key="3">
    <source>
        <dbReference type="Google" id="ProtNLM"/>
    </source>
</evidence>